<dbReference type="InterPro" id="IPR041233">
    <property type="entry name" value="Melibiase_C"/>
</dbReference>
<dbReference type="PRINTS" id="PR00740">
    <property type="entry name" value="GLHYDRLASE27"/>
</dbReference>
<evidence type="ECO:0000256" key="8">
    <source>
        <dbReference type="SAM" id="SignalP"/>
    </source>
</evidence>
<keyword evidence="7" id="KW-1015">Disulfide bond</keyword>
<reference evidence="10 11" key="1">
    <citation type="submission" date="2024-02" db="EMBL/GenBank/DDBJ databases">
        <title>Chromosome-scale genome assembly of the rough periwinkle Littorina saxatilis.</title>
        <authorList>
            <person name="De Jode A."/>
            <person name="Faria R."/>
            <person name="Formenti G."/>
            <person name="Sims Y."/>
            <person name="Smith T.P."/>
            <person name="Tracey A."/>
            <person name="Wood J.M.D."/>
            <person name="Zagrodzka Z.B."/>
            <person name="Johannesson K."/>
            <person name="Butlin R.K."/>
            <person name="Leder E.H."/>
        </authorList>
    </citation>
    <scope>NUCLEOTIDE SEQUENCE [LARGE SCALE GENOMIC DNA]</scope>
    <source>
        <strain evidence="10">Snail1</strain>
        <tissue evidence="10">Muscle</tissue>
    </source>
</reference>
<dbReference type="EC" id="3.2.1.-" evidence="7"/>
<evidence type="ECO:0000256" key="6">
    <source>
        <dbReference type="ARBA" id="ARBA00023295"/>
    </source>
</evidence>
<evidence type="ECO:0000256" key="7">
    <source>
        <dbReference type="RuleBase" id="RU361168"/>
    </source>
</evidence>
<comment type="caution">
    <text evidence="10">The sequence shown here is derived from an EMBL/GenBank/DDBJ whole genome shotgun (WGS) entry which is preliminary data.</text>
</comment>
<keyword evidence="6 7" id="KW-0326">Glycosidase</keyword>
<dbReference type="InterPro" id="IPR017853">
    <property type="entry name" value="GH"/>
</dbReference>
<evidence type="ECO:0000313" key="11">
    <source>
        <dbReference type="Proteomes" id="UP001374579"/>
    </source>
</evidence>
<organism evidence="10 11">
    <name type="scientific">Littorina saxatilis</name>
    <dbReference type="NCBI Taxonomy" id="31220"/>
    <lineage>
        <taxon>Eukaryota</taxon>
        <taxon>Metazoa</taxon>
        <taxon>Spiralia</taxon>
        <taxon>Lophotrochozoa</taxon>
        <taxon>Mollusca</taxon>
        <taxon>Gastropoda</taxon>
        <taxon>Caenogastropoda</taxon>
        <taxon>Littorinimorpha</taxon>
        <taxon>Littorinoidea</taxon>
        <taxon>Littorinidae</taxon>
        <taxon>Littorina</taxon>
    </lineage>
</organism>
<accession>A0AAN9B2P6</accession>
<dbReference type="SUPFAM" id="SSF51445">
    <property type="entry name" value="(Trans)glycosidases"/>
    <property type="match status" value="1"/>
</dbReference>
<dbReference type="PROSITE" id="PS00512">
    <property type="entry name" value="ALPHA_GALACTOSIDASE"/>
    <property type="match status" value="1"/>
</dbReference>
<proteinExistence type="inferred from homology"/>
<sequence length="405" mass="45126">MDKMLLLLFLGLAAEICSGLDNGLARTPPMGWLSWERFRCETDCTTFPDSCISEKLYMAMADKMVELNLKAYGYEYVNIDDCWPAKERDPETGKLVADPDRFPSGISALADYMHARGLKLGIYEDFGVQTCAKYPGSEFYMEIDANTFAEWKVDMVKFDGCNSDPNDSPYGYPTMQFYMNKTGHPMLYSCEWPLYESKKTDYALIRKTCNTWRNSHDVQDTWDSVLSIIDFYGDDNQNFSAYTGPGGWADPDMLVVGDFGLSYYQQKAQFGMWAMFSAPLLMSVDLRTISQEALAILQNRNVIAINQDPLGVPAKRLDLQLPNSISVWTKPLADGSTAVAFYQEGNSGRPTLVSTTLATIGLASGNGYNVTEVFDGKGMGTFKPSSPFKVLVDPNGILLLKAVPM</sequence>
<dbReference type="EMBL" id="JBAMIC010000013">
    <property type="protein sequence ID" value="KAK7097798.1"/>
    <property type="molecule type" value="Genomic_DNA"/>
</dbReference>
<dbReference type="InterPro" id="IPR002241">
    <property type="entry name" value="Glyco_hydro_27"/>
</dbReference>
<dbReference type="GO" id="GO:0005737">
    <property type="term" value="C:cytoplasm"/>
    <property type="evidence" value="ECO:0007669"/>
    <property type="project" value="TreeGrafter"/>
</dbReference>
<comment type="similarity">
    <text evidence="2 7">Belongs to the glycosyl hydrolase 27 family.</text>
</comment>
<comment type="subunit">
    <text evidence="7">Homodimer.</text>
</comment>
<evidence type="ECO:0000256" key="1">
    <source>
        <dbReference type="ARBA" id="ARBA00001255"/>
    </source>
</evidence>
<keyword evidence="11" id="KW-1185">Reference proteome</keyword>
<evidence type="ECO:0000259" key="9">
    <source>
        <dbReference type="Pfam" id="PF17801"/>
    </source>
</evidence>
<evidence type="ECO:0000256" key="3">
    <source>
        <dbReference type="ARBA" id="ARBA00012755"/>
    </source>
</evidence>
<dbReference type="Gene3D" id="2.60.40.1180">
    <property type="entry name" value="Golgi alpha-mannosidase II"/>
    <property type="match status" value="1"/>
</dbReference>
<dbReference type="SUPFAM" id="SSF51011">
    <property type="entry name" value="Glycosyl hydrolase domain"/>
    <property type="match status" value="1"/>
</dbReference>
<dbReference type="GO" id="GO:0004557">
    <property type="term" value="F:alpha-galactosidase activity"/>
    <property type="evidence" value="ECO:0007669"/>
    <property type="project" value="UniProtKB-EC"/>
</dbReference>
<dbReference type="Pfam" id="PF16499">
    <property type="entry name" value="Melibiase_2"/>
    <property type="match status" value="1"/>
</dbReference>
<evidence type="ECO:0000313" key="10">
    <source>
        <dbReference type="EMBL" id="KAK7097798.1"/>
    </source>
</evidence>
<comment type="catalytic activity">
    <reaction evidence="1">
        <text>Hydrolysis of terminal, non-reducing alpha-D-galactose residues in alpha-D-galactosides, including galactose oligosaccharides, galactomannans and galactolipids.</text>
        <dbReference type="EC" id="3.2.1.22"/>
    </reaction>
</comment>
<dbReference type="PANTHER" id="PTHR11452:SF83">
    <property type="entry name" value="ALPHA-GALACTOSIDASE"/>
    <property type="match status" value="1"/>
</dbReference>
<name>A0AAN9B2P6_9CAEN</name>
<dbReference type="GO" id="GO:0016139">
    <property type="term" value="P:glycoside catabolic process"/>
    <property type="evidence" value="ECO:0007669"/>
    <property type="project" value="TreeGrafter"/>
</dbReference>
<dbReference type="FunFam" id="3.20.20.70:FF:000197">
    <property type="entry name" value="Alpha-galactosidase"/>
    <property type="match status" value="1"/>
</dbReference>
<feature type="signal peptide" evidence="8">
    <location>
        <begin position="1"/>
        <end position="19"/>
    </location>
</feature>
<dbReference type="InterPro" id="IPR013785">
    <property type="entry name" value="Aldolase_TIM"/>
</dbReference>
<dbReference type="InterPro" id="IPR013780">
    <property type="entry name" value="Glyco_hydro_b"/>
</dbReference>
<evidence type="ECO:0000256" key="5">
    <source>
        <dbReference type="ARBA" id="ARBA00022801"/>
    </source>
</evidence>
<evidence type="ECO:0000256" key="2">
    <source>
        <dbReference type="ARBA" id="ARBA00009743"/>
    </source>
</evidence>
<keyword evidence="4 8" id="KW-0732">Signal</keyword>
<dbReference type="InterPro" id="IPR000111">
    <property type="entry name" value="Glyco_hydro_27/36_CS"/>
</dbReference>
<dbReference type="AlphaFoldDB" id="A0AAN9B2P6"/>
<dbReference type="Proteomes" id="UP001374579">
    <property type="component" value="Unassembled WGS sequence"/>
</dbReference>
<feature type="domain" description="Alpha galactosidase C-terminal" evidence="9">
    <location>
        <begin position="324"/>
        <end position="401"/>
    </location>
</feature>
<dbReference type="Pfam" id="PF17801">
    <property type="entry name" value="Melibiase_C"/>
    <property type="match status" value="1"/>
</dbReference>
<dbReference type="PANTHER" id="PTHR11452">
    <property type="entry name" value="ALPHA-GALACTOSIDASE/ALPHA-N-ACETYLGALACTOSAMINIDASE"/>
    <property type="match status" value="1"/>
</dbReference>
<evidence type="ECO:0000256" key="4">
    <source>
        <dbReference type="ARBA" id="ARBA00022729"/>
    </source>
</evidence>
<feature type="chain" id="PRO_5042812857" description="Alpha-galactosidase" evidence="8">
    <location>
        <begin position="20"/>
        <end position="405"/>
    </location>
</feature>
<dbReference type="CDD" id="cd14792">
    <property type="entry name" value="GH27"/>
    <property type="match status" value="1"/>
</dbReference>
<gene>
    <name evidence="10" type="ORF">V1264_004724</name>
</gene>
<protein>
    <recommendedName>
        <fullName evidence="3 7">Alpha-galactosidase</fullName>
        <ecNumber evidence="7">3.2.1.-</ecNumber>
    </recommendedName>
</protein>
<keyword evidence="5 7" id="KW-0378">Hydrolase</keyword>
<dbReference type="GO" id="GO:0009311">
    <property type="term" value="P:oligosaccharide metabolic process"/>
    <property type="evidence" value="ECO:0007669"/>
    <property type="project" value="TreeGrafter"/>
</dbReference>
<dbReference type="Gene3D" id="3.20.20.70">
    <property type="entry name" value="Aldolase class I"/>
    <property type="match status" value="1"/>
</dbReference>